<dbReference type="RefSeq" id="XP_019516934.1">
    <property type="nucleotide sequence ID" value="XM_019661389.1"/>
</dbReference>
<evidence type="ECO:0000259" key="1">
    <source>
        <dbReference type="PROSITE" id="PS50805"/>
    </source>
</evidence>
<proteinExistence type="predicted"/>
<organism evidence="2 3">
    <name type="scientific">Hipposideros armiger</name>
    <name type="common">Great Himalayan leaf-nosed bat</name>
    <dbReference type="NCBI Taxonomy" id="186990"/>
    <lineage>
        <taxon>Eukaryota</taxon>
        <taxon>Metazoa</taxon>
        <taxon>Chordata</taxon>
        <taxon>Craniata</taxon>
        <taxon>Vertebrata</taxon>
        <taxon>Euteleostomi</taxon>
        <taxon>Mammalia</taxon>
        <taxon>Eutheria</taxon>
        <taxon>Laurasiatheria</taxon>
        <taxon>Chiroptera</taxon>
        <taxon>Yinpterochiroptera</taxon>
        <taxon>Rhinolophoidea</taxon>
        <taxon>Hipposideridae</taxon>
        <taxon>Hipposideros</taxon>
    </lineage>
</organism>
<gene>
    <name evidence="3" type="primary">ZNF354C</name>
</gene>
<dbReference type="GeneID" id="109392752"/>
<dbReference type="SMART" id="SM00349">
    <property type="entry name" value="KRAB"/>
    <property type="match status" value="1"/>
</dbReference>
<evidence type="ECO:0000313" key="2">
    <source>
        <dbReference type="Proteomes" id="UP000694851"/>
    </source>
</evidence>
<dbReference type="AlphaFoldDB" id="A0A8B7SVX5"/>
<reference evidence="3" key="1">
    <citation type="submission" date="2025-08" db="UniProtKB">
        <authorList>
            <consortium name="RefSeq"/>
        </authorList>
    </citation>
    <scope>IDENTIFICATION</scope>
    <source>
        <tissue evidence="3">Muscle</tissue>
    </source>
</reference>
<feature type="domain" description="KRAB" evidence="1">
    <location>
        <begin position="83"/>
        <end position="154"/>
    </location>
</feature>
<protein>
    <submittedName>
        <fullName evidence="3">Zinc finger protein 354C isoform X4</fullName>
    </submittedName>
</protein>
<dbReference type="CDD" id="cd07765">
    <property type="entry name" value="KRAB_A-box"/>
    <property type="match status" value="1"/>
</dbReference>
<dbReference type="Gene3D" id="6.10.140.140">
    <property type="match status" value="1"/>
</dbReference>
<dbReference type="PROSITE" id="PS50805">
    <property type="entry name" value="KRAB"/>
    <property type="match status" value="1"/>
</dbReference>
<dbReference type="PANTHER" id="PTHR23232">
    <property type="entry name" value="KRAB DOMAIN C2H2 ZINC FINGER"/>
    <property type="match status" value="1"/>
</dbReference>
<sequence length="171" mass="19943">MFSGTATVCSLKLSKDSRYLRVSHNLLIDPQWMLKHEFTEIRSMDNTERRRRLTNCLRASLTWKTKKERMAMDLLHAQVTESVTFGDVAVLFSLDEWLYLDPAQRALYREVMLENYSSLLSLGIPFSTPKVICQLQEGKDPCMVEREHPQDICLAEEAFILLIHFRFQDLA</sequence>
<name>A0A8B7SVX5_HIPAR</name>
<dbReference type="Pfam" id="PF01352">
    <property type="entry name" value="KRAB"/>
    <property type="match status" value="1"/>
</dbReference>
<dbReference type="OrthoDB" id="6077919at2759"/>
<dbReference type="SUPFAM" id="SSF109640">
    <property type="entry name" value="KRAB domain (Kruppel-associated box)"/>
    <property type="match status" value="1"/>
</dbReference>
<evidence type="ECO:0000313" key="3">
    <source>
        <dbReference type="RefSeq" id="XP_019516934.1"/>
    </source>
</evidence>
<dbReference type="CTD" id="30832"/>
<dbReference type="InterPro" id="IPR036051">
    <property type="entry name" value="KRAB_dom_sf"/>
</dbReference>
<dbReference type="PANTHER" id="PTHR23232:SF163">
    <property type="entry name" value="ZINC FINGER PROTEIN 589"/>
    <property type="match status" value="1"/>
</dbReference>
<dbReference type="Proteomes" id="UP000694851">
    <property type="component" value="Unplaced"/>
</dbReference>
<dbReference type="InterPro" id="IPR001909">
    <property type="entry name" value="KRAB"/>
</dbReference>
<keyword evidence="2" id="KW-1185">Reference proteome</keyword>
<dbReference type="InterPro" id="IPR050169">
    <property type="entry name" value="Krueppel_C2H2_ZnF"/>
</dbReference>
<accession>A0A8B7SVX5</accession>
<dbReference type="GO" id="GO:0006355">
    <property type="term" value="P:regulation of DNA-templated transcription"/>
    <property type="evidence" value="ECO:0007669"/>
    <property type="project" value="InterPro"/>
</dbReference>